<evidence type="ECO:0000256" key="1">
    <source>
        <dbReference type="ARBA" id="ARBA00023015"/>
    </source>
</evidence>
<dbReference type="Gene3D" id="2.60.120.10">
    <property type="entry name" value="Jelly Rolls"/>
    <property type="match status" value="1"/>
</dbReference>
<organism evidence="5 6">
    <name type="scientific">Paenibacillus albus</name>
    <dbReference type="NCBI Taxonomy" id="2495582"/>
    <lineage>
        <taxon>Bacteria</taxon>
        <taxon>Bacillati</taxon>
        <taxon>Bacillota</taxon>
        <taxon>Bacilli</taxon>
        <taxon>Bacillales</taxon>
        <taxon>Paenibacillaceae</taxon>
        <taxon>Paenibacillus</taxon>
    </lineage>
</organism>
<dbReference type="PROSITE" id="PS01124">
    <property type="entry name" value="HTH_ARAC_FAMILY_2"/>
    <property type="match status" value="1"/>
</dbReference>
<protein>
    <submittedName>
        <fullName evidence="5">AraC family transcriptional regulator</fullName>
    </submittedName>
</protein>
<evidence type="ECO:0000256" key="2">
    <source>
        <dbReference type="ARBA" id="ARBA00023125"/>
    </source>
</evidence>
<dbReference type="Pfam" id="PF12833">
    <property type="entry name" value="HTH_18"/>
    <property type="match status" value="1"/>
</dbReference>
<keyword evidence="3" id="KW-0804">Transcription</keyword>
<reference evidence="6" key="1">
    <citation type="submission" date="2018-12" db="EMBL/GenBank/DDBJ databases">
        <title>Genome sequence of Peanibacillus sp.</title>
        <authorList>
            <person name="Subramani G."/>
            <person name="Srinivasan S."/>
            <person name="Kim M.K."/>
        </authorList>
    </citation>
    <scope>NUCLEOTIDE SEQUENCE [LARGE SCALE GENOMIC DNA]</scope>
    <source>
        <strain evidence="6">18JY67-1</strain>
    </source>
</reference>
<dbReference type="PRINTS" id="PR00032">
    <property type="entry name" value="HTHARAC"/>
</dbReference>
<evidence type="ECO:0000259" key="4">
    <source>
        <dbReference type="PROSITE" id="PS01124"/>
    </source>
</evidence>
<gene>
    <name evidence="5" type="ORF">EJC50_28140</name>
</gene>
<dbReference type="GO" id="GO:0043565">
    <property type="term" value="F:sequence-specific DNA binding"/>
    <property type="evidence" value="ECO:0007669"/>
    <property type="project" value="InterPro"/>
</dbReference>
<dbReference type="Proteomes" id="UP000272528">
    <property type="component" value="Chromosome"/>
</dbReference>
<feature type="domain" description="HTH araC/xylS-type" evidence="4">
    <location>
        <begin position="223"/>
        <end position="322"/>
    </location>
</feature>
<evidence type="ECO:0000256" key="3">
    <source>
        <dbReference type="ARBA" id="ARBA00023163"/>
    </source>
</evidence>
<dbReference type="PANTHER" id="PTHR43280">
    <property type="entry name" value="ARAC-FAMILY TRANSCRIPTIONAL REGULATOR"/>
    <property type="match status" value="1"/>
</dbReference>
<dbReference type="PANTHER" id="PTHR43280:SF11">
    <property type="entry name" value="RCS-SPECIFIC HTH-TYPE TRANSCRIPTIONAL ACTIVATOR RCLR"/>
    <property type="match status" value="1"/>
</dbReference>
<evidence type="ECO:0000313" key="5">
    <source>
        <dbReference type="EMBL" id="AZN43139.1"/>
    </source>
</evidence>
<accession>A0A3Q8X8X1</accession>
<dbReference type="SUPFAM" id="SSF51215">
    <property type="entry name" value="Regulatory protein AraC"/>
    <property type="match status" value="1"/>
</dbReference>
<dbReference type="InterPro" id="IPR018060">
    <property type="entry name" value="HTH_AraC"/>
</dbReference>
<evidence type="ECO:0000313" key="6">
    <source>
        <dbReference type="Proteomes" id="UP000272528"/>
    </source>
</evidence>
<dbReference type="InterPro" id="IPR009057">
    <property type="entry name" value="Homeodomain-like_sf"/>
</dbReference>
<dbReference type="Gene3D" id="1.10.10.60">
    <property type="entry name" value="Homeodomain-like"/>
    <property type="match status" value="2"/>
</dbReference>
<dbReference type="EMBL" id="CP034437">
    <property type="protein sequence ID" value="AZN43139.1"/>
    <property type="molecule type" value="Genomic_DNA"/>
</dbReference>
<name>A0A3Q8X8X1_9BACL</name>
<dbReference type="InterPro" id="IPR014710">
    <property type="entry name" value="RmlC-like_jellyroll"/>
</dbReference>
<dbReference type="InterPro" id="IPR020449">
    <property type="entry name" value="Tscrpt_reg_AraC-type_HTH"/>
</dbReference>
<keyword evidence="2" id="KW-0238">DNA-binding</keyword>
<dbReference type="SMART" id="SM00342">
    <property type="entry name" value="HTH_ARAC"/>
    <property type="match status" value="1"/>
</dbReference>
<dbReference type="AlphaFoldDB" id="A0A3Q8X8X1"/>
<dbReference type="InterPro" id="IPR037923">
    <property type="entry name" value="HTH-like"/>
</dbReference>
<keyword evidence="6" id="KW-1185">Reference proteome</keyword>
<proteinExistence type="predicted"/>
<dbReference type="OrthoDB" id="2547375at2"/>
<dbReference type="GO" id="GO:0003700">
    <property type="term" value="F:DNA-binding transcription factor activity"/>
    <property type="evidence" value="ECO:0007669"/>
    <property type="project" value="InterPro"/>
</dbReference>
<keyword evidence="1" id="KW-0805">Transcription regulation</keyword>
<sequence length="326" mass="37893">MHGWHLRDKYGTWEELSSLSRSIVFNLLSGYLMKMNWRYSGFMVLISPFVRFAIQVPLQPGDRHGPRYCYVPSIYLIEFGSATIVYEDGHEVSLRTGSFLYINAGIKHTWIVDKSEPCTFRCVFFDWFYSPKPALKMSGDYLGDCLEEGMLDETLDLGLIECFTVPSLSTWRRWFEAVDTDYQVLLGDDQLRSLTVNGNFYLLLHQLLQFVARQNDLRDPRIAKVMSLMEQSAVGEYNDVGGWAEKLSISRSHFHALFRNQTGLSPKKYWNQCRIQRAQHDLLRSNDSITDIAQRYGYSSVHVFTKTFHRSMGMTPTAYRRQGRLH</sequence>
<dbReference type="SUPFAM" id="SSF46689">
    <property type="entry name" value="Homeodomain-like"/>
    <property type="match status" value="2"/>
</dbReference>
<dbReference type="KEGG" id="palb:EJC50_28140"/>